<gene>
    <name evidence="2" type="ORF">C5746_01890</name>
</gene>
<dbReference type="AlphaFoldDB" id="A0A2Z5J6L7"/>
<evidence type="ECO:0000313" key="3">
    <source>
        <dbReference type="Proteomes" id="UP000252698"/>
    </source>
</evidence>
<dbReference type="EMBL" id="CP027306">
    <property type="protein sequence ID" value="AXE75939.1"/>
    <property type="molecule type" value="Genomic_DNA"/>
</dbReference>
<evidence type="ECO:0000256" key="1">
    <source>
        <dbReference type="SAM" id="MobiDB-lite"/>
    </source>
</evidence>
<sequence length="86" mass="9607">MQDRAGVKFVRMTGTEEGTADGTRVHGDFTHQACRAVWGPVNEWLWIDGDEAERHSRVLDAVCAPIGVTERGRLRSVSRIEPSLCR</sequence>
<organism evidence="2 3">
    <name type="scientific">Streptomyces atratus</name>
    <dbReference type="NCBI Taxonomy" id="1893"/>
    <lineage>
        <taxon>Bacteria</taxon>
        <taxon>Bacillati</taxon>
        <taxon>Actinomycetota</taxon>
        <taxon>Actinomycetes</taxon>
        <taxon>Kitasatosporales</taxon>
        <taxon>Streptomycetaceae</taxon>
        <taxon>Streptomyces</taxon>
    </lineage>
</organism>
<protein>
    <submittedName>
        <fullName evidence="2">Uncharacterized protein</fullName>
    </submittedName>
</protein>
<reference evidence="2 3" key="1">
    <citation type="journal article" date="2018" name="Front. Microbiol.">
        <title>Genome Sequencing of Streptomyces atratus SCSIOZH16 and Activation Production of Nocardamine via Metabolic Engineering.</title>
        <authorList>
            <person name="Li Y."/>
            <person name="Zhang C."/>
            <person name="Liu C."/>
            <person name="Ju J."/>
            <person name="Ma J."/>
        </authorList>
    </citation>
    <scope>NUCLEOTIDE SEQUENCE [LARGE SCALE GENOMIC DNA]</scope>
    <source>
        <strain evidence="2 3">SCSIO_ZH16</strain>
    </source>
</reference>
<accession>A0A2Z5J6L7</accession>
<dbReference type="Proteomes" id="UP000252698">
    <property type="component" value="Chromosome"/>
</dbReference>
<evidence type="ECO:0000313" key="2">
    <source>
        <dbReference type="EMBL" id="AXE75939.1"/>
    </source>
</evidence>
<proteinExistence type="predicted"/>
<dbReference type="KEGG" id="sata:C5746_01890"/>
<name>A0A2Z5J6L7_STRAR</name>
<feature type="region of interest" description="Disordered" evidence="1">
    <location>
        <begin position="1"/>
        <end position="24"/>
    </location>
</feature>